<keyword evidence="2" id="KW-1185">Reference proteome</keyword>
<dbReference type="Proteomes" id="UP000694548">
    <property type="component" value="Chromosome sgr13"/>
</dbReference>
<proteinExistence type="predicted"/>
<evidence type="ECO:0000313" key="1">
    <source>
        <dbReference type="Ensembl" id="ENSNFUP00015037542.1"/>
    </source>
</evidence>
<name>A0A8C6P3H3_NOTFU</name>
<reference evidence="1" key="1">
    <citation type="submission" date="2014-08" db="EMBL/GenBank/DDBJ databases">
        <authorList>
            <person name="Senf B."/>
            <person name="Petzold A."/>
            <person name="Downie B.R."/>
            <person name="Koch P."/>
            <person name="Platzer M."/>
        </authorList>
    </citation>
    <scope>NUCLEOTIDE SEQUENCE [LARGE SCALE GENOMIC DNA]</scope>
    <source>
        <strain evidence="1">GRZ</strain>
    </source>
</reference>
<reference evidence="1" key="3">
    <citation type="submission" date="2025-09" db="UniProtKB">
        <authorList>
            <consortium name="Ensembl"/>
        </authorList>
    </citation>
    <scope>IDENTIFICATION</scope>
</reference>
<organism evidence="1 2">
    <name type="scientific">Nothobranchius furzeri</name>
    <name type="common">Turquoise killifish</name>
    <dbReference type="NCBI Taxonomy" id="105023"/>
    <lineage>
        <taxon>Eukaryota</taxon>
        <taxon>Metazoa</taxon>
        <taxon>Chordata</taxon>
        <taxon>Craniata</taxon>
        <taxon>Vertebrata</taxon>
        <taxon>Euteleostomi</taxon>
        <taxon>Actinopterygii</taxon>
        <taxon>Neopterygii</taxon>
        <taxon>Teleostei</taxon>
        <taxon>Neoteleostei</taxon>
        <taxon>Acanthomorphata</taxon>
        <taxon>Ovalentaria</taxon>
        <taxon>Atherinomorphae</taxon>
        <taxon>Cyprinodontiformes</taxon>
        <taxon>Nothobranchiidae</taxon>
        <taxon>Nothobranchius</taxon>
    </lineage>
</organism>
<evidence type="ECO:0000313" key="2">
    <source>
        <dbReference type="Proteomes" id="UP000694548"/>
    </source>
</evidence>
<reference evidence="1" key="2">
    <citation type="submission" date="2025-08" db="UniProtKB">
        <authorList>
            <consortium name="Ensembl"/>
        </authorList>
    </citation>
    <scope>IDENTIFICATION</scope>
</reference>
<sequence length="135" mass="14742">MNSGPMYNSSNADLQLQMAKDKHSHYSVRHKNLKLTHAFFFLKNILFLGCLSDNYANFGSDPFLPTVLRMLMFTLMTLKIVSSDITGLDGLGLIFKLGNGSMLYFPSTLTAAFGTVCCCSSPASCCSRTLHAPSA</sequence>
<dbReference type="AlphaFoldDB" id="A0A8C6P3H3"/>
<accession>A0A8C6P3H3</accession>
<dbReference type="Ensembl" id="ENSNFUT00015039197.1">
    <property type="protein sequence ID" value="ENSNFUP00015037542.1"/>
    <property type="gene ID" value="ENSNFUG00015018140.1"/>
</dbReference>
<protein>
    <submittedName>
        <fullName evidence="1">Uncharacterized protein</fullName>
    </submittedName>
</protein>